<evidence type="ECO:0000313" key="2">
    <source>
        <dbReference type="Proteomes" id="UP000886501"/>
    </source>
</evidence>
<dbReference type="Proteomes" id="UP000886501">
    <property type="component" value="Unassembled WGS sequence"/>
</dbReference>
<reference evidence="1" key="1">
    <citation type="submission" date="2019-10" db="EMBL/GenBank/DDBJ databases">
        <authorList>
            <consortium name="DOE Joint Genome Institute"/>
            <person name="Kuo A."/>
            <person name="Miyauchi S."/>
            <person name="Kiss E."/>
            <person name="Drula E."/>
            <person name="Kohler A."/>
            <person name="Sanchez-Garcia M."/>
            <person name="Andreopoulos B."/>
            <person name="Barry K.W."/>
            <person name="Bonito G."/>
            <person name="Buee M."/>
            <person name="Carver A."/>
            <person name="Chen C."/>
            <person name="Cichocki N."/>
            <person name="Clum A."/>
            <person name="Culley D."/>
            <person name="Crous P.W."/>
            <person name="Fauchery L."/>
            <person name="Girlanda M."/>
            <person name="Hayes R."/>
            <person name="Keri Z."/>
            <person name="Labutti K."/>
            <person name="Lipzen A."/>
            <person name="Lombard V."/>
            <person name="Magnuson J."/>
            <person name="Maillard F."/>
            <person name="Morin E."/>
            <person name="Murat C."/>
            <person name="Nolan M."/>
            <person name="Ohm R."/>
            <person name="Pangilinan J."/>
            <person name="Pereira M."/>
            <person name="Perotto S."/>
            <person name="Peter M."/>
            <person name="Riley R."/>
            <person name="Sitrit Y."/>
            <person name="Stielow B."/>
            <person name="Szollosi G."/>
            <person name="Zifcakova L."/>
            <person name="Stursova M."/>
            <person name="Spatafora J.W."/>
            <person name="Tedersoo L."/>
            <person name="Vaario L.-M."/>
            <person name="Yamada A."/>
            <person name="Yan M."/>
            <person name="Wang P."/>
            <person name="Xu J."/>
            <person name="Bruns T."/>
            <person name="Baldrian P."/>
            <person name="Vilgalys R."/>
            <person name="Henrissat B."/>
            <person name="Grigoriev I.V."/>
            <person name="Hibbett D."/>
            <person name="Nagy L.G."/>
            <person name="Martin F.M."/>
        </authorList>
    </citation>
    <scope>NUCLEOTIDE SEQUENCE</scope>
    <source>
        <strain evidence="1">P2</strain>
    </source>
</reference>
<comment type="caution">
    <text evidence="1">The sequence shown here is derived from an EMBL/GenBank/DDBJ whole genome shotgun (WGS) entry which is preliminary data.</text>
</comment>
<reference evidence="1" key="2">
    <citation type="journal article" date="2020" name="Nat. Commun.">
        <title>Large-scale genome sequencing of mycorrhizal fungi provides insights into the early evolution of symbiotic traits.</title>
        <authorList>
            <person name="Miyauchi S."/>
            <person name="Kiss E."/>
            <person name="Kuo A."/>
            <person name="Drula E."/>
            <person name="Kohler A."/>
            <person name="Sanchez-Garcia M."/>
            <person name="Morin E."/>
            <person name="Andreopoulos B."/>
            <person name="Barry K.W."/>
            <person name="Bonito G."/>
            <person name="Buee M."/>
            <person name="Carver A."/>
            <person name="Chen C."/>
            <person name="Cichocki N."/>
            <person name="Clum A."/>
            <person name="Culley D."/>
            <person name="Crous P.W."/>
            <person name="Fauchery L."/>
            <person name="Girlanda M."/>
            <person name="Hayes R.D."/>
            <person name="Keri Z."/>
            <person name="LaButti K."/>
            <person name="Lipzen A."/>
            <person name="Lombard V."/>
            <person name="Magnuson J."/>
            <person name="Maillard F."/>
            <person name="Murat C."/>
            <person name="Nolan M."/>
            <person name="Ohm R.A."/>
            <person name="Pangilinan J."/>
            <person name="Pereira M.F."/>
            <person name="Perotto S."/>
            <person name="Peter M."/>
            <person name="Pfister S."/>
            <person name="Riley R."/>
            <person name="Sitrit Y."/>
            <person name="Stielow J.B."/>
            <person name="Szollosi G."/>
            <person name="Zifcakova L."/>
            <person name="Stursova M."/>
            <person name="Spatafora J.W."/>
            <person name="Tedersoo L."/>
            <person name="Vaario L.M."/>
            <person name="Yamada A."/>
            <person name="Yan M."/>
            <person name="Wang P."/>
            <person name="Xu J."/>
            <person name="Bruns T."/>
            <person name="Baldrian P."/>
            <person name="Vilgalys R."/>
            <person name="Dunand C."/>
            <person name="Henrissat B."/>
            <person name="Grigoriev I.V."/>
            <person name="Hibbett D."/>
            <person name="Nagy L.G."/>
            <person name="Martin F.M."/>
        </authorList>
    </citation>
    <scope>NUCLEOTIDE SEQUENCE</scope>
    <source>
        <strain evidence="1">P2</strain>
    </source>
</reference>
<organism evidence="1 2">
    <name type="scientific">Thelephora ganbajun</name>
    <name type="common">Ganba fungus</name>
    <dbReference type="NCBI Taxonomy" id="370292"/>
    <lineage>
        <taxon>Eukaryota</taxon>
        <taxon>Fungi</taxon>
        <taxon>Dikarya</taxon>
        <taxon>Basidiomycota</taxon>
        <taxon>Agaricomycotina</taxon>
        <taxon>Agaricomycetes</taxon>
        <taxon>Thelephorales</taxon>
        <taxon>Thelephoraceae</taxon>
        <taxon>Thelephora</taxon>
    </lineage>
</organism>
<sequence length="175" mass="19542">MSQVTRAGLLVQIASLESSLIRHRAESTQEVSNFWNTHVLSLAEKQIQVSELESSPAVTELSLAELQEKLQAITLSMEDERDILQLDISSLVAPQNAKYVTEAQQSVPLADALEGTNGRVQKAEKEIVIMVVEKKADEEAIQRLTMDYSTLRKLYVECLAEMDGLMDIIRDREPG</sequence>
<keyword evidence="2" id="KW-1185">Reference proteome</keyword>
<evidence type="ECO:0000313" key="1">
    <source>
        <dbReference type="EMBL" id="KAF9652471.1"/>
    </source>
</evidence>
<protein>
    <submittedName>
        <fullName evidence="1">Uncharacterized protein</fullName>
    </submittedName>
</protein>
<dbReference type="EMBL" id="MU117968">
    <property type="protein sequence ID" value="KAF9652471.1"/>
    <property type="molecule type" value="Genomic_DNA"/>
</dbReference>
<name>A0ACB6ZTM4_THEGA</name>
<accession>A0ACB6ZTM4</accession>
<proteinExistence type="predicted"/>
<gene>
    <name evidence="1" type="ORF">BDM02DRAFT_3183514</name>
</gene>